<reference evidence="1" key="1">
    <citation type="journal article" date="2014" name="Insect Biochem. Mol. Biol.">
        <title>An insight into the sialome of the frog biting fly, Corethrella appendiculata.</title>
        <authorList>
            <person name="Ribeiro J.M.C."/>
            <person name="Chagas A.C."/>
            <person name="Pham V.M."/>
            <person name="Lounibos L.P."/>
            <person name="Calvo E."/>
        </authorList>
    </citation>
    <scope>NUCLEOTIDE SEQUENCE</scope>
    <source>
        <tissue evidence="1">Salivary glands</tissue>
    </source>
</reference>
<protein>
    <submittedName>
        <fullName evidence="1">Uncharacterized protein</fullName>
    </submittedName>
</protein>
<organism evidence="1">
    <name type="scientific">Corethrella appendiculata</name>
    <dbReference type="NCBI Taxonomy" id="1370023"/>
    <lineage>
        <taxon>Eukaryota</taxon>
        <taxon>Metazoa</taxon>
        <taxon>Ecdysozoa</taxon>
        <taxon>Arthropoda</taxon>
        <taxon>Hexapoda</taxon>
        <taxon>Insecta</taxon>
        <taxon>Pterygota</taxon>
        <taxon>Neoptera</taxon>
        <taxon>Endopterygota</taxon>
        <taxon>Diptera</taxon>
        <taxon>Nematocera</taxon>
        <taxon>Culicoidea</taxon>
        <taxon>Chaoboridae</taxon>
        <taxon>Corethrella</taxon>
    </lineage>
</organism>
<proteinExistence type="evidence at transcript level"/>
<sequence>MVYESDFYTTRRPYSSRPIVSSYSVTAPLRLIPGVPRFTTFVSPYDPYDTETTTTFRATSPIPFGIHKRLITGARITTTPSRVVISPVRITGSPVRIINTPIRVVRSPARIITSPARIVTVRSSYLRPSILNKEFDRIEHKYRSSPVSSYTEQYLQSPEYVNFDDIKREIRSSTAKLLKEVNKKVPRASTPKKEESKKWIYDPFANRQNSETYVANSILRPIRNVKRDIEAMSRYAAPASRYVGKSHLASTRIVGDRAYPKRKPRIYSCEDEKPKSPVDVLENYRKTRSAVATADIEEVKRRIRDYTQRYYYPYSTRCILQTFCNILRR</sequence>
<name>U5EPP6_9DIPT</name>
<dbReference type="EMBL" id="GANO01004674">
    <property type="protein sequence ID" value="JAB55197.1"/>
    <property type="molecule type" value="mRNA"/>
</dbReference>
<dbReference type="AlphaFoldDB" id="U5EPP6"/>
<evidence type="ECO:0000313" key="1">
    <source>
        <dbReference type="EMBL" id="JAB55197.1"/>
    </source>
</evidence>
<accession>U5EPP6</accession>